<comment type="caution">
    <text evidence="3">The sequence shown here is derived from an EMBL/GenBank/DDBJ whole genome shotgun (WGS) entry which is preliminary data.</text>
</comment>
<dbReference type="InterPro" id="IPR050229">
    <property type="entry name" value="GlpE_sulfurtransferase"/>
</dbReference>
<name>A0A428JYE6_9FLAO</name>
<dbReference type="AlphaFoldDB" id="A0A428JYE6"/>
<dbReference type="PANTHER" id="PTHR43031:SF1">
    <property type="entry name" value="PYRIDINE NUCLEOTIDE-DISULPHIDE OXIDOREDUCTASE"/>
    <property type="match status" value="1"/>
</dbReference>
<reference evidence="3 4" key="1">
    <citation type="submission" date="2018-12" db="EMBL/GenBank/DDBJ databases">
        <title>Mangrovimonas spongiae sp. nov., a novel member of the genus Mangrovimonas isolated from marine sponge.</title>
        <authorList>
            <person name="Zhuang L."/>
            <person name="Luo L."/>
        </authorList>
    </citation>
    <scope>NUCLEOTIDE SEQUENCE [LARGE SCALE GENOMIC DNA]</scope>
    <source>
        <strain evidence="3 4">HN-E26</strain>
    </source>
</reference>
<evidence type="ECO:0000256" key="1">
    <source>
        <dbReference type="SAM" id="SignalP"/>
    </source>
</evidence>
<accession>A0A428JYE6</accession>
<dbReference type="CDD" id="cd00158">
    <property type="entry name" value="RHOD"/>
    <property type="match status" value="1"/>
</dbReference>
<dbReference type="RefSeq" id="WP_125468128.1">
    <property type="nucleotide sequence ID" value="NZ_RWBG01000004.1"/>
</dbReference>
<keyword evidence="1" id="KW-0732">Signal</keyword>
<dbReference type="Proteomes" id="UP000270620">
    <property type="component" value="Unassembled WGS sequence"/>
</dbReference>
<evidence type="ECO:0000313" key="3">
    <source>
        <dbReference type="EMBL" id="RSK39154.1"/>
    </source>
</evidence>
<sequence>MKKSAFVLVLLSIVAMSCISRSENVNVVSSEEMQTLLDMDDVQLVDVRTPEEYKEGYIDHAQNIDYYSDTFEEDILELDKTKPVIVYCKSGGRSAKCAEKLIKAGFVKVYDLDGGISQWKHEGHQVTVK</sequence>
<feature type="domain" description="Rhodanese" evidence="2">
    <location>
        <begin position="38"/>
        <end position="128"/>
    </location>
</feature>
<dbReference type="PROSITE" id="PS51257">
    <property type="entry name" value="PROKAR_LIPOPROTEIN"/>
    <property type="match status" value="1"/>
</dbReference>
<dbReference type="SUPFAM" id="SSF52821">
    <property type="entry name" value="Rhodanese/Cell cycle control phosphatase"/>
    <property type="match status" value="1"/>
</dbReference>
<dbReference type="InterPro" id="IPR036873">
    <property type="entry name" value="Rhodanese-like_dom_sf"/>
</dbReference>
<dbReference type="PROSITE" id="PS50206">
    <property type="entry name" value="RHODANESE_3"/>
    <property type="match status" value="1"/>
</dbReference>
<protein>
    <submittedName>
        <fullName evidence="3">Rhodanese-like domain-containing protein</fullName>
    </submittedName>
</protein>
<evidence type="ECO:0000313" key="4">
    <source>
        <dbReference type="Proteomes" id="UP000270620"/>
    </source>
</evidence>
<dbReference type="InterPro" id="IPR001763">
    <property type="entry name" value="Rhodanese-like_dom"/>
</dbReference>
<feature type="chain" id="PRO_5019226188" evidence="1">
    <location>
        <begin position="23"/>
        <end position="129"/>
    </location>
</feature>
<dbReference type="PANTHER" id="PTHR43031">
    <property type="entry name" value="FAD-DEPENDENT OXIDOREDUCTASE"/>
    <property type="match status" value="1"/>
</dbReference>
<organism evidence="3 4">
    <name type="scientific">Mangrovimonas spongiae</name>
    <dbReference type="NCBI Taxonomy" id="2494697"/>
    <lineage>
        <taxon>Bacteria</taxon>
        <taxon>Pseudomonadati</taxon>
        <taxon>Bacteroidota</taxon>
        <taxon>Flavobacteriia</taxon>
        <taxon>Flavobacteriales</taxon>
        <taxon>Flavobacteriaceae</taxon>
        <taxon>Mangrovimonas</taxon>
    </lineage>
</organism>
<dbReference type="Gene3D" id="3.40.250.10">
    <property type="entry name" value="Rhodanese-like domain"/>
    <property type="match status" value="1"/>
</dbReference>
<gene>
    <name evidence="3" type="ORF">EJA19_09430</name>
</gene>
<feature type="signal peptide" evidence="1">
    <location>
        <begin position="1"/>
        <end position="22"/>
    </location>
</feature>
<dbReference type="OrthoDB" id="9808735at2"/>
<proteinExistence type="predicted"/>
<dbReference type="EMBL" id="RWBG01000004">
    <property type="protein sequence ID" value="RSK39154.1"/>
    <property type="molecule type" value="Genomic_DNA"/>
</dbReference>
<evidence type="ECO:0000259" key="2">
    <source>
        <dbReference type="PROSITE" id="PS50206"/>
    </source>
</evidence>
<keyword evidence="4" id="KW-1185">Reference proteome</keyword>
<dbReference type="SMART" id="SM00450">
    <property type="entry name" value="RHOD"/>
    <property type="match status" value="1"/>
</dbReference>
<dbReference type="Pfam" id="PF00581">
    <property type="entry name" value="Rhodanese"/>
    <property type="match status" value="1"/>
</dbReference>